<evidence type="ECO:0000256" key="1">
    <source>
        <dbReference type="ARBA" id="ARBA00004245"/>
    </source>
</evidence>
<evidence type="ECO:0000256" key="8">
    <source>
        <dbReference type="SAM" id="MobiDB-lite"/>
    </source>
</evidence>
<evidence type="ECO:0000259" key="9">
    <source>
        <dbReference type="PROSITE" id="PS51263"/>
    </source>
</evidence>
<accession>A0A7S1PHJ7</accession>
<evidence type="ECO:0000256" key="4">
    <source>
        <dbReference type="ARBA" id="ARBA00022737"/>
    </source>
</evidence>
<dbReference type="PANTHER" id="PTHR13759">
    <property type="entry name" value="TWINFILIN"/>
    <property type="match status" value="1"/>
</dbReference>
<feature type="region of interest" description="Disordered" evidence="8">
    <location>
        <begin position="343"/>
        <end position="363"/>
    </location>
</feature>
<evidence type="ECO:0000256" key="3">
    <source>
        <dbReference type="ARBA" id="ARBA00022490"/>
    </source>
</evidence>
<evidence type="ECO:0000256" key="5">
    <source>
        <dbReference type="ARBA" id="ARBA00023203"/>
    </source>
</evidence>
<dbReference type="AlphaFoldDB" id="A0A7S1PHJ7"/>
<reference evidence="10" key="1">
    <citation type="submission" date="2021-01" db="EMBL/GenBank/DDBJ databases">
        <authorList>
            <person name="Corre E."/>
            <person name="Pelletier E."/>
            <person name="Niang G."/>
            <person name="Scheremetjew M."/>
            <person name="Finn R."/>
            <person name="Kale V."/>
            <person name="Holt S."/>
            <person name="Cochrane G."/>
            <person name="Meng A."/>
            <person name="Brown T."/>
            <person name="Cohen L."/>
        </authorList>
    </citation>
    <scope>NUCLEOTIDE SEQUENCE</scope>
    <source>
        <strain evidence="10">WS</strain>
    </source>
</reference>
<comment type="subcellular location">
    <subcellularLocation>
        <location evidence="1">Cytoplasm</location>
        <location evidence="1">Cytoskeleton</location>
    </subcellularLocation>
</comment>
<name>A0A7S1PHJ7_9EUKA</name>
<dbReference type="EMBL" id="HBGD01006901">
    <property type="protein sequence ID" value="CAD9082535.1"/>
    <property type="molecule type" value="Transcribed_RNA"/>
</dbReference>
<dbReference type="SMART" id="SM00102">
    <property type="entry name" value="ADF"/>
    <property type="match status" value="1"/>
</dbReference>
<dbReference type="InterPro" id="IPR002108">
    <property type="entry name" value="ADF-H"/>
</dbReference>
<keyword evidence="5" id="KW-0009">Actin-binding</keyword>
<evidence type="ECO:0000256" key="7">
    <source>
        <dbReference type="ARBA" id="ARBA00038532"/>
    </source>
</evidence>
<dbReference type="GO" id="GO:0005737">
    <property type="term" value="C:cytoplasm"/>
    <property type="evidence" value="ECO:0007669"/>
    <property type="project" value="TreeGrafter"/>
</dbReference>
<evidence type="ECO:0000256" key="2">
    <source>
        <dbReference type="ARBA" id="ARBA00009557"/>
    </source>
</evidence>
<keyword evidence="6" id="KW-0206">Cytoskeleton</keyword>
<dbReference type="Pfam" id="PF00241">
    <property type="entry name" value="Cofilin_ADF"/>
    <property type="match status" value="2"/>
</dbReference>
<dbReference type="PROSITE" id="PS51263">
    <property type="entry name" value="ADF_H"/>
    <property type="match status" value="1"/>
</dbReference>
<dbReference type="FunFam" id="3.40.20.10:FF:000007">
    <property type="entry name" value="Twinfilin-1 isoform 1"/>
    <property type="match status" value="1"/>
</dbReference>
<dbReference type="Gene3D" id="3.40.20.10">
    <property type="entry name" value="Severin"/>
    <property type="match status" value="2"/>
</dbReference>
<keyword evidence="4" id="KW-0677">Repeat</keyword>
<feature type="domain" description="ADF-H" evidence="9">
    <location>
        <begin position="203"/>
        <end position="337"/>
    </location>
</feature>
<dbReference type="GO" id="GO:0030042">
    <property type="term" value="P:actin filament depolymerization"/>
    <property type="evidence" value="ECO:0007669"/>
    <property type="project" value="TreeGrafter"/>
</dbReference>
<dbReference type="GO" id="GO:0005884">
    <property type="term" value="C:actin filament"/>
    <property type="evidence" value="ECO:0007669"/>
    <property type="project" value="TreeGrafter"/>
</dbReference>
<keyword evidence="3" id="KW-0963">Cytoplasm</keyword>
<evidence type="ECO:0000256" key="6">
    <source>
        <dbReference type="ARBA" id="ARBA00023212"/>
    </source>
</evidence>
<dbReference type="GO" id="GO:0051016">
    <property type="term" value="P:barbed-end actin filament capping"/>
    <property type="evidence" value="ECO:0007669"/>
    <property type="project" value="TreeGrafter"/>
</dbReference>
<gene>
    <name evidence="10" type="ORF">PCOS0759_LOCUS5775</name>
</gene>
<protein>
    <recommendedName>
        <fullName evidence="9">ADF-H domain-containing protein</fullName>
    </recommendedName>
</protein>
<comment type="subunit">
    <text evidence="7">Interacts with G-actin; ADP-actin form.</text>
</comment>
<sequence>MHTNFAIPDNLINAFRTLAQQDTPSQRFLQVTVNHETESFQLNESLSEDVTNLTPDFGSDYANLQKTIENPDKDCSYYMLWVGDYLAKMRGEQQESTNDDSSNRSSQQNWLLLWYVSPKSSVKDRMLYASSLSILPDTFGNHHFVGNYQITDFSELQNVEEFQFVPKSDRHLEAQKYMTNAEREIQQEKKSISSVVTTSNVKGVAFPLADGVEDALKRLSNKEINLVVLRVEEEQIELDDISEQALNPEDIQAKLPEKLPRFVFYVYKHEHDGESQAPVFFVYVCPSSSKVNQRMIYSTTKMPLQSQAAELGLCADFAIETSDRADVSKDLLNTYAHPVEREETSFAKKKIKRPGKGRRRVAQ</sequence>
<dbReference type="GO" id="GO:0051015">
    <property type="term" value="F:actin filament binding"/>
    <property type="evidence" value="ECO:0007669"/>
    <property type="project" value="TreeGrafter"/>
</dbReference>
<dbReference type="InterPro" id="IPR028458">
    <property type="entry name" value="Twinfilin"/>
</dbReference>
<dbReference type="GO" id="GO:0003785">
    <property type="term" value="F:actin monomer binding"/>
    <property type="evidence" value="ECO:0007669"/>
    <property type="project" value="TreeGrafter"/>
</dbReference>
<dbReference type="PANTHER" id="PTHR13759:SF1">
    <property type="entry name" value="TWINFILIN"/>
    <property type="match status" value="1"/>
</dbReference>
<evidence type="ECO:0000313" key="10">
    <source>
        <dbReference type="EMBL" id="CAD9082535.1"/>
    </source>
</evidence>
<organism evidence="10">
    <name type="scientific">Percolomonas cosmopolitus</name>
    <dbReference type="NCBI Taxonomy" id="63605"/>
    <lineage>
        <taxon>Eukaryota</taxon>
        <taxon>Discoba</taxon>
        <taxon>Heterolobosea</taxon>
        <taxon>Tetramitia</taxon>
        <taxon>Eutetramitia</taxon>
        <taxon>Percolomonadidae</taxon>
        <taxon>Percolomonas</taxon>
    </lineage>
</organism>
<proteinExistence type="inferred from homology"/>
<dbReference type="InterPro" id="IPR029006">
    <property type="entry name" value="ADF-H/Gelsolin-like_dom_sf"/>
</dbReference>
<comment type="similarity">
    <text evidence="2">Belongs to the actin-binding proteins ADF family. Twinfilin subfamily.</text>
</comment>
<dbReference type="SUPFAM" id="SSF55753">
    <property type="entry name" value="Actin depolymerizing proteins"/>
    <property type="match status" value="2"/>
</dbReference>
<feature type="compositionally biased region" description="Basic residues" evidence="8">
    <location>
        <begin position="347"/>
        <end position="363"/>
    </location>
</feature>